<dbReference type="Pfam" id="PF06271">
    <property type="entry name" value="RDD"/>
    <property type="match status" value="1"/>
</dbReference>
<name>A0A1E5QEZ5_9CYAN</name>
<comment type="caution">
    <text evidence="7">The sequence shown here is derived from an EMBL/GenBank/DDBJ whole genome shotgun (WGS) entry which is preliminary data.</text>
</comment>
<dbReference type="AlphaFoldDB" id="A0A1E5QEZ5"/>
<keyword evidence="4 5" id="KW-0472">Membrane</keyword>
<evidence type="ECO:0000256" key="1">
    <source>
        <dbReference type="ARBA" id="ARBA00004141"/>
    </source>
</evidence>
<sequence length="712" mass="77001">MSSPTARKDSNSPPTSRRLRLRKPPLLLRRLGAWVVEVTLISSSAIAPYAMGEYARTHSETQVPLNPVLSATQDNIAQTLAIPITQSDRTVAPITNLLWSVALAAPIAVTAWQLFLLGSTGKTSPKRWFGVRVIGANGAPPGVVRAFVREAVGRWGLPLGIAYSIWRYSGAFPDLGVLAGLAGFFLLAECASSRFNRHHRAFHDRLAGTFVLSESQRKGRGTPFSAEIDETPTLAAIVLTPEAIQRRSSLWYWMREHPGLTLLIALLASLSAILGTFVGTQIYIQTQANRREFQQQDNQLFLELVGKLNADTPAGSASALSSRREAILALGTVGDRRAMQFLVDLLSQEQTPENLDPIQQALVSSGPEALPFLQRLNQALKAQLDSIQPTRNPTPQAQILTRRLQATQSAIAKILTVYSGQTAQTDLSRTYLGRISAPTPFTLVLDNLDLSGIQFRNAILEGGSFRNSRFYGPGPDGRIGTYDDWIADLSGADLKETDFTGANLSRATLSRASLLRATLNGANLTHARLDAANLSSAQLTGASLESANLAAASLVGADLANANLTFTNLQGARLAQIQGNNAQFQHAELTQTDWQGADLANANFTQAKLNEADLSGTQLSGANLRNTQLRNASLRGANLSFADFRGANVEGVDFQGAVFQQTPTASPTSFIEKAPHQRDRTWQGVNLTQTQNLEPVQLEYLCQQGAIHPQCP</sequence>
<organism evidence="7">
    <name type="scientific">Desertifilum tharense IPPAS B-1220</name>
    <dbReference type="NCBI Taxonomy" id="1781255"/>
    <lineage>
        <taxon>Bacteria</taxon>
        <taxon>Bacillati</taxon>
        <taxon>Cyanobacteriota</taxon>
        <taxon>Cyanophyceae</taxon>
        <taxon>Desertifilales</taxon>
        <taxon>Desertifilaceae</taxon>
        <taxon>Desertifilum</taxon>
    </lineage>
</organism>
<evidence type="ECO:0000256" key="3">
    <source>
        <dbReference type="ARBA" id="ARBA00022989"/>
    </source>
</evidence>
<evidence type="ECO:0000256" key="4">
    <source>
        <dbReference type="ARBA" id="ARBA00023136"/>
    </source>
</evidence>
<feature type="transmembrane region" description="Helical" evidence="5">
    <location>
        <begin position="260"/>
        <end position="284"/>
    </location>
</feature>
<dbReference type="SUPFAM" id="SSF141571">
    <property type="entry name" value="Pentapeptide repeat-like"/>
    <property type="match status" value="1"/>
</dbReference>
<dbReference type="RefSeq" id="WP_069969141.1">
    <property type="nucleotide sequence ID" value="NZ_CM124774.1"/>
</dbReference>
<evidence type="ECO:0000256" key="5">
    <source>
        <dbReference type="SAM" id="Phobius"/>
    </source>
</evidence>
<gene>
    <name evidence="7" type="ORF">BH720_20830</name>
</gene>
<accession>A0A1E5QEZ5</accession>
<feature type="domain" description="RDD" evidence="6">
    <location>
        <begin position="25"/>
        <end position="208"/>
    </location>
</feature>
<keyword evidence="2 5" id="KW-0812">Transmembrane</keyword>
<feature type="transmembrane region" description="Helical" evidence="5">
    <location>
        <begin position="97"/>
        <end position="117"/>
    </location>
</feature>
<evidence type="ECO:0000259" key="6">
    <source>
        <dbReference type="Pfam" id="PF06271"/>
    </source>
</evidence>
<comment type="subcellular location">
    <subcellularLocation>
        <location evidence="1">Membrane</location>
        <topology evidence="1">Multi-pass membrane protein</topology>
    </subcellularLocation>
</comment>
<dbReference type="InterPro" id="IPR010432">
    <property type="entry name" value="RDD"/>
</dbReference>
<feature type="transmembrane region" description="Helical" evidence="5">
    <location>
        <begin position="168"/>
        <end position="188"/>
    </location>
</feature>
<proteinExistence type="predicted"/>
<dbReference type="InterPro" id="IPR051082">
    <property type="entry name" value="Pentapeptide-BTB/POZ_domain"/>
</dbReference>
<dbReference type="PANTHER" id="PTHR14136:SF17">
    <property type="entry name" value="BTB_POZ DOMAIN-CONTAINING PROTEIN KCTD9"/>
    <property type="match status" value="1"/>
</dbReference>
<dbReference type="InterPro" id="IPR001646">
    <property type="entry name" value="5peptide_repeat"/>
</dbReference>
<dbReference type="Pfam" id="PF00805">
    <property type="entry name" value="Pentapeptide"/>
    <property type="match status" value="4"/>
</dbReference>
<dbReference type="Gene3D" id="2.160.20.80">
    <property type="entry name" value="E3 ubiquitin-protein ligase SopA"/>
    <property type="match status" value="2"/>
</dbReference>
<dbReference type="GO" id="GO:0016020">
    <property type="term" value="C:membrane"/>
    <property type="evidence" value="ECO:0007669"/>
    <property type="project" value="UniProtKB-SubCell"/>
</dbReference>
<protein>
    <recommendedName>
        <fullName evidence="6">RDD domain-containing protein</fullName>
    </recommendedName>
</protein>
<evidence type="ECO:0000256" key="2">
    <source>
        <dbReference type="ARBA" id="ARBA00022692"/>
    </source>
</evidence>
<evidence type="ECO:0000313" key="7">
    <source>
        <dbReference type="EMBL" id="OEJ73245.1"/>
    </source>
</evidence>
<dbReference type="STRING" id="1781255.BH720_20830"/>
<dbReference type="PANTHER" id="PTHR14136">
    <property type="entry name" value="BTB_POZ DOMAIN-CONTAINING PROTEIN KCTD9"/>
    <property type="match status" value="1"/>
</dbReference>
<keyword evidence="3 5" id="KW-1133">Transmembrane helix</keyword>
<dbReference type="EMBL" id="MJGC01000096">
    <property type="protein sequence ID" value="OEJ73245.1"/>
    <property type="molecule type" value="Genomic_DNA"/>
</dbReference>
<dbReference type="OrthoDB" id="416727at2"/>
<reference evidence="7" key="1">
    <citation type="submission" date="2016-09" db="EMBL/GenBank/DDBJ databases">
        <title>Draft genome of thermotolerant cyanobacterium Desertifilum sp. strain IPPAS B-1220.</title>
        <authorList>
            <person name="Sinetova M.A."/>
            <person name="Bolakhan K."/>
            <person name="Zayadan B.K."/>
            <person name="Mironov K.S."/>
            <person name="Ustinova V."/>
            <person name="Kupriyanova E.V."/>
            <person name="Sidorov R.A."/>
            <person name="Skrypnik A.N."/>
            <person name="Gogoleva N.E."/>
            <person name="Gogolev Y.V."/>
            <person name="Los D.A."/>
        </authorList>
    </citation>
    <scope>NUCLEOTIDE SEQUENCE [LARGE SCALE GENOMIC DNA]</scope>
    <source>
        <strain evidence="7">IPPAS B-1220</strain>
    </source>
</reference>